<keyword evidence="2 5" id="KW-0812">Transmembrane</keyword>
<gene>
    <name evidence="7" type="ORF">RJ640_008322</name>
</gene>
<evidence type="ECO:0000256" key="1">
    <source>
        <dbReference type="ARBA" id="ARBA00004141"/>
    </source>
</evidence>
<dbReference type="Pfam" id="PF00149">
    <property type="entry name" value="Metallophos"/>
    <property type="match status" value="1"/>
</dbReference>
<accession>A0AA88QIE1</accession>
<comment type="subcellular location">
    <subcellularLocation>
        <location evidence="1">Membrane</location>
        <topology evidence="1">Multi-pass membrane protein</topology>
    </subcellularLocation>
</comment>
<dbReference type="InterPro" id="IPR029052">
    <property type="entry name" value="Metallo-depent_PP-like"/>
</dbReference>
<dbReference type="GO" id="GO:0016020">
    <property type="term" value="C:membrane"/>
    <property type="evidence" value="ECO:0007669"/>
    <property type="project" value="UniProtKB-SubCell"/>
</dbReference>
<keyword evidence="8" id="KW-1185">Reference proteome</keyword>
<dbReference type="SUPFAM" id="SSF56300">
    <property type="entry name" value="Metallo-dependent phosphatases"/>
    <property type="match status" value="1"/>
</dbReference>
<comment type="caution">
    <text evidence="7">The sequence shown here is derived from an EMBL/GenBank/DDBJ whole genome shotgun (WGS) entry which is preliminary data.</text>
</comment>
<feature type="domain" description="Calcineurin-like phosphoesterase" evidence="6">
    <location>
        <begin position="102"/>
        <end position="278"/>
    </location>
</feature>
<dbReference type="EMBL" id="JAVXUO010002762">
    <property type="protein sequence ID" value="KAK2969982.1"/>
    <property type="molecule type" value="Genomic_DNA"/>
</dbReference>
<evidence type="ECO:0000256" key="4">
    <source>
        <dbReference type="ARBA" id="ARBA00023136"/>
    </source>
</evidence>
<dbReference type="Proteomes" id="UP001187471">
    <property type="component" value="Unassembled WGS sequence"/>
</dbReference>
<reference evidence="7" key="1">
    <citation type="submission" date="2022-12" db="EMBL/GenBank/DDBJ databases">
        <title>Draft genome assemblies for two species of Escallonia (Escalloniales).</title>
        <authorList>
            <person name="Chanderbali A."/>
            <person name="Dervinis C."/>
            <person name="Anghel I."/>
            <person name="Soltis D."/>
            <person name="Soltis P."/>
            <person name="Zapata F."/>
        </authorList>
    </citation>
    <scope>NUCLEOTIDE SEQUENCE</scope>
    <source>
        <strain evidence="7">UCBG92.1500</strain>
        <tissue evidence="7">Leaf</tissue>
    </source>
</reference>
<dbReference type="PANTHER" id="PTHR13315:SF4">
    <property type="entry name" value="METALLOPHOSPHOESTERASE, ISOFORM E"/>
    <property type="match status" value="1"/>
</dbReference>
<protein>
    <recommendedName>
        <fullName evidence="6">Calcineurin-like phosphoesterase domain-containing protein</fullName>
    </recommendedName>
</protein>
<dbReference type="GO" id="GO:0016787">
    <property type="term" value="F:hydrolase activity"/>
    <property type="evidence" value="ECO:0007669"/>
    <property type="project" value="InterPro"/>
</dbReference>
<dbReference type="Gene3D" id="3.60.21.10">
    <property type="match status" value="1"/>
</dbReference>
<evidence type="ECO:0000256" key="2">
    <source>
        <dbReference type="ARBA" id="ARBA00022692"/>
    </source>
</evidence>
<proteinExistence type="predicted"/>
<keyword evidence="3 5" id="KW-1133">Transmembrane helix</keyword>
<sequence length="522" mass="59350">MWNLTVFLCVVWAVSLLYGEMFAFWVPSLWSCSWPHHHRGPSSPPFRSSAMNGGEFETSNYVKVAVLADPQLMDRTSLRLSPKSLILEIAQFYTDLFMRRAFLASVSPFKPDVILFLGDYFDGGPSLSDEEWQESWSRFRHIFNLNTHERTAKIPLFYIPGNHDIGYAAVHSRMPEVIRRYEKVFGKRNYLSKVGKVDFIAVDAQTLDECKMDVYSWDIKIDIDDPTCFWGQKERPNRKFRESVLLTLGVPSITLLFFCILLDPSSPPRVLLTHIPLYRPDWTLCGAHRSSPIINQHTLGTTSWQQGNLYPSFMLLSATNLTSPNASSVEEAILSQLCFLPVQTYIYIWYLSLFVLSLLAILLWPTSGVGLLPRIGDFMGCIRGVLNIDIFKSVVKEKTEDENCVYEELWDAEGSMHLIKKTLKAPLSNSSETTSMEKGNAVMRSTTKKPVLQATEFSIPMEVNVLGVLDAGTKAAPARRSNKSTTRVVIQRVLRTFRVLTVVAAVNLPLYMMLLFKDWIDK</sequence>
<dbReference type="InterPro" id="IPR004843">
    <property type="entry name" value="Calcineurin-like_PHP"/>
</dbReference>
<evidence type="ECO:0000256" key="5">
    <source>
        <dbReference type="SAM" id="Phobius"/>
    </source>
</evidence>
<dbReference type="InterPro" id="IPR033308">
    <property type="entry name" value="PGAP5/Cdc1/Ted1"/>
</dbReference>
<dbReference type="CDD" id="cd07384">
    <property type="entry name" value="MPP_Cdc1_like"/>
    <property type="match status" value="1"/>
</dbReference>
<organism evidence="7 8">
    <name type="scientific">Escallonia rubra</name>
    <dbReference type="NCBI Taxonomy" id="112253"/>
    <lineage>
        <taxon>Eukaryota</taxon>
        <taxon>Viridiplantae</taxon>
        <taxon>Streptophyta</taxon>
        <taxon>Embryophyta</taxon>
        <taxon>Tracheophyta</taxon>
        <taxon>Spermatophyta</taxon>
        <taxon>Magnoliopsida</taxon>
        <taxon>eudicotyledons</taxon>
        <taxon>Gunneridae</taxon>
        <taxon>Pentapetalae</taxon>
        <taxon>asterids</taxon>
        <taxon>campanulids</taxon>
        <taxon>Escalloniales</taxon>
        <taxon>Escalloniaceae</taxon>
        <taxon>Escallonia</taxon>
    </lineage>
</organism>
<feature type="transmembrane region" description="Helical" evidence="5">
    <location>
        <begin position="497"/>
        <end position="516"/>
    </location>
</feature>
<dbReference type="AlphaFoldDB" id="A0AA88QIE1"/>
<feature type="transmembrane region" description="Helical" evidence="5">
    <location>
        <begin position="345"/>
        <end position="364"/>
    </location>
</feature>
<dbReference type="PANTHER" id="PTHR13315">
    <property type="entry name" value="METALLO PHOSPHOESTERASE RELATED"/>
    <property type="match status" value="1"/>
</dbReference>
<evidence type="ECO:0000256" key="3">
    <source>
        <dbReference type="ARBA" id="ARBA00022989"/>
    </source>
</evidence>
<evidence type="ECO:0000313" key="8">
    <source>
        <dbReference type="Proteomes" id="UP001187471"/>
    </source>
</evidence>
<keyword evidence="4 5" id="KW-0472">Membrane</keyword>
<name>A0AA88QIE1_9ASTE</name>
<dbReference type="GO" id="GO:0006506">
    <property type="term" value="P:GPI anchor biosynthetic process"/>
    <property type="evidence" value="ECO:0007669"/>
    <property type="project" value="InterPro"/>
</dbReference>
<evidence type="ECO:0000313" key="7">
    <source>
        <dbReference type="EMBL" id="KAK2969982.1"/>
    </source>
</evidence>
<evidence type="ECO:0000259" key="6">
    <source>
        <dbReference type="Pfam" id="PF00149"/>
    </source>
</evidence>
<dbReference type="GO" id="GO:0005783">
    <property type="term" value="C:endoplasmic reticulum"/>
    <property type="evidence" value="ECO:0007669"/>
    <property type="project" value="TreeGrafter"/>
</dbReference>